<dbReference type="AlphaFoldDB" id="A0A8H6HM31"/>
<dbReference type="OrthoDB" id="10615337at2759"/>
<keyword evidence="2" id="KW-0812">Transmembrane</keyword>
<feature type="transmembrane region" description="Helical" evidence="2">
    <location>
        <begin position="118"/>
        <end position="141"/>
    </location>
</feature>
<proteinExistence type="predicted"/>
<protein>
    <submittedName>
        <fullName evidence="3">Uncharacterized protein</fullName>
    </submittedName>
</protein>
<name>A0A8H6HM31_9AGAR</name>
<dbReference type="EMBL" id="JACGCI010000073">
    <property type="protein sequence ID" value="KAF6748201.1"/>
    <property type="molecule type" value="Genomic_DNA"/>
</dbReference>
<gene>
    <name evidence="3" type="ORF">DFP72DRAFT_1074469</name>
</gene>
<feature type="region of interest" description="Disordered" evidence="1">
    <location>
        <begin position="1"/>
        <end position="63"/>
    </location>
</feature>
<evidence type="ECO:0000256" key="2">
    <source>
        <dbReference type="SAM" id="Phobius"/>
    </source>
</evidence>
<keyword evidence="2" id="KW-0472">Membrane</keyword>
<keyword evidence="2" id="KW-1133">Transmembrane helix</keyword>
<organism evidence="3 4">
    <name type="scientific">Ephemerocybe angulata</name>
    <dbReference type="NCBI Taxonomy" id="980116"/>
    <lineage>
        <taxon>Eukaryota</taxon>
        <taxon>Fungi</taxon>
        <taxon>Dikarya</taxon>
        <taxon>Basidiomycota</taxon>
        <taxon>Agaricomycotina</taxon>
        <taxon>Agaricomycetes</taxon>
        <taxon>Agaricomycetidae</taxon>
        <taxon>Agaricales</taxon>
        <taxon>Agaricineae</taxon>
        <taxon>Psathyrellaceae</taxon>
        <taxon>Ephemerocybe</taxon>
    </lineage>
</organism>
<comment type="caution">
    <text evidence="3">The sequence shown here is derived from an EMBL/GenBank/DDBJ whole genome shotgun (WGS) entry which is preliminary data.</text>
</comment>
<sequence>MDESTKAAPAQSGQQTAAERIQESPAGPSRGAPRQTTSFSLPLEQPRPSNRRDTSRTVLSYDPYAEVTAVPPSPSELQPNRRNTVQAINIERNDSSSTQVHAKGDSGKVAKVPSRARLVWWLATCAVFVILAPVIAILMGVTLHAREMSYSGAGGIEQFAGRTIDFEVVLISADPKAGMMRNGLADSQRS</sequence>
<keyword evidence="4" id="KW-1185">Reference proteome</keyword>
<dbReference type="Proteomes" id="UP000521943">
    <property type="component" value="Unassembled WGS sequence"/>
</dbReference>
<evidence type="ECO:0000313" key="4">
    <source>
        <dbReference type="Proteomes" id="UP000521943"/>
    </source>
</evidence>
<accession>A0A8H6HM31</accession>
<evidence type="ECO:0000313" key="3">
    <source>
        <dbReference type="EMBL" id="KAF6748201.1"/>
    </source>
</evidence>
<reference evidence="3 4" key="1">
    <citation type="submission" date="2020-07" db="EMBL/GenBank/DDBJ databases">
        <title>Comparative genomics of pyrophilous fungi reveals a link between fire events and developmental genes.</title>
        <authorList>
            <consortium name="DOE Joint Genome Institute"/>
            <person name="Steindorff A.S."/>
            <person name="Carver A."/>
            <person name="Calhoun S."/>
            <person name="Stillman K."/>
            <person name="Liu H."/>
            <person name="Lipzen A."/>
            <person name="Pangilinan J."/>
            <person name="Labutti K."/>
            <person name="Bruns T.D."/>
            <person name="Grigoriev I.V."/>
        </authorList>
    </citation>
    <scope>NUCLEOTIDE SEQUENCE [LARGE SCALE GENOMIC DNA]</scope>
    <source>
        <strain evidence="3 4">CBS 144469</strain>
    </source>
</reference>
<evidence type="ECO:0000256" key="1">
    <source>
        <dbReference type="SAM" id="MobiDB-lite"/>
    </source>
</evidence>